<gene>
    <name evidence="1" type="ORF">OM076_37110</name>
</gene>
<protein>
    <submittedName>
        <fullName evidence="1">Uncharacterized protein</fullName>
    </submittedName>
</protein>
<accession>A0A9X3S4L1</accession>
<dbReference type="RefSeq" id="WP_270045204.1">
    <property type="nucleotide sequence ID" value="NZ_JAPDOD010000055.1"/>
</dbReference>
<sequence length="118" mass="12828">MAKLRCVFYDPDAVDAGSRLSERAFEACERAEVVVFALAGEDAVELEGELQGIPFVMRALNLTPEECIGVGPSLADAPLGAVWVSPLELDVRGRHIRVAEDGDELLYDAVISELAQRR</sequence>
<evidence type="ECO:0000313" key="2">
    <source>
        <dbReference type="Proteomes" id="UP001149140"/>
    </source>
</evidence>
<reference evidence="1" key="1">
    <citation type="submission" date="2022-10" db="EMBL/GenBank/DDBJ databases">
        <title>The WGS of Solirubrobacter ginsenosidimutans DSM 21036.</title>
        <authorList>
            <person name="Jiang Z."/>
        </authorList>
    </citation>
    <scope>NUCLEOTIDE SEQUENCE</scope>
    <source>
        <strain evidence="1">DSM 21036</strain>
    </source>
</reference>
<dbReference type="EMBL" id="JAPDOD010000055">
    <property type="protein sequence ID" value="MDA0165944.1"/>
    <property type="molecule type" value="Genomic_DNA"/>
</dbReference>
<organism evidence="1 2">
    <name type="scientific">Solirubrobacter ginsenosidimutans</name>
    <dbReference type="NCBI Taxonomy" id="490573"/>
    <lineage>
        <taxon>Bacteria</taxon>
        <taxon>Bacillati</taxon>
        <taxon>Actinomycetota</taxon>
        <taxon>Thermoleophilia</taxon>
        <taxon>Solirubrobacterales</taxon>
        <taxon>Solirubrobacteraceae</taxon>
        <taxon>Solirubrobacter</taxon>
    </lineage>
</organism>
<evidence type="ECO:0000313" key="1">
    <source>
        <dbReference type="EMBL" id="MDA0165944.1"/>
    </source>
</evidence>
<dbReference type="Proteomes" id="UP001149140">
    <property type="component" value="Unassembled WGS sequence"/>
</dbReference>
<dbReference type="AlphaFoldDB" id="A0A9X3S4L1"/>
<proteinExistence type="predicted"/>
<name>A0A9X3S4L1_9ACTN</name>
<keyword evidence="2" id="KW-1185">Reference proteome</keyword>
<comment type="caution">
    <text evidence="1">The sequence shown here is derived from an EMBL/GenBank/DDBJ whole genome shotgun (WGS) entry which is preliminary data.</text>
</comment>